<dbReference type="SUPFAM" id="SSF55729">
    <property type="entry name" value="Acyl-CoA N-acyltransferases (Nat)"/>
    <property type="match status" value="1"/>
</dbReference>
<protein>
    <recommendedName>
        <fullName evidence="1">LYC1 C-terminal domain-containing protein</fullName>
    </recommendedName>
</protein>
<keyword evidence="3" id="KW-1185">Reference proteome</keyword>
<name>A0ABR3PC94_9PEZI</name>
<evidence type="ECO:0000313" key="3">
    <source>
        <dbReference type="Proteomes" id="UP001562354"/>
    </source>
</evidence>
<dbReference type="Pfam" id="PF22998">
    <property type="entry name" value="GNAT_LYC1-like"/>
    <property type="match status" value="1"/>
</dbReference>
<comment type="caution">
    <text evidence="2">The sequence shown here is derived from an EMBL/GenBank/DDBJ whole genome shotgun (WGS) entry which is preliminary data.</text>
</comment>
<dbReference type="GeneID" id="95980792"/>
<organism evidence="2 3">
    <name type="scientific">Neodothiora populina</name>
    <dbReference type="NCBI Taxonomy" id="2781224"/>
    <lineage>
        <taxon>Eukaryota</taxon>
        <taxon>Fungi</taxon>
        <taxon>Dikarya</taxon>
        <taxon>Ascomycota</taxon>
        <taxon>Pezizomycotina</taxon>
        <taxon>Dothideomycetes</taxon>
        <taxon>Dothideomycetidae</taxon>
        <taxon>Dothideales</taxon>
        <taxon>Dothioraceae</taxon>
        <taxon>Neodothiora</taxon>
    </lineage>
</organism>
<feature type="domain" description="LYC1 C-terminal" evidence="1">
    <location>
        <begin position="163"/>
        <end position="387"/>
    </location>
</feature>
<dbReference type="PANTHER" id="PTHR34815">
    <property type="entry name" value="LYSINE ACETYLTRANSFERASE"/>
    <property type="match status" value="1"/>
</dbReference>
<dbReference type="EMBL" id="JBFMKM010000010">
    <property type="protein sequence ID" value="KAL1303751.1"/>
    <property type="molecule type" value="Genomic_DNA"/>
</dbReference>
<dbReference type="RefSeq" id="XP_069200026.1">
    <property type="nucleotide sequence ID" value="XM_069347153.1"/>
</dbReference>
<dbReference type="Proteomes" id="UP001562354">
    <property type="component" value="Unassembled WGS sequence"/>
</dbReference>
<sequence length="387" mass="42910">MSLPDRQDPSVSLVVATPEEVHEQQVLNSDEWKGALPLEAYLRREAMLVQERLTRDGGLTPWVLVHEHGDGRTVLSSCETINKKALVAVNGEVREVVCHGVCSVFCPPDYRGKGYAGRMITDLGEKLRTWQAEESDSPFSVLWSDIGKQFYKARGWHPFPSAHISLHPSKTNISKTGLPSTRALKIADLEELCALDAQLMRQCVAQKSTSGKTTVAILPDVVTLEWHHAREGFVGKELYGKAPDIKGAVVELDSGKRVWCIWTRMWYNSDPADPKGNTLHILRLASDDQGLLDSEAKIAGPKKEEVAAAIAALLAAAQAQASEWNMGEVDIWNPSHLTITAGRMLEETVDVVHREKDSISSLRWYGAGHENPAEEVEWIGNEKYAWC</sequence>
<proteinExistence type="predicted"/>
<dbReference type="PANTHER" id="PTHR34815:SF4">
    <property type="entry name" value="N-ACETYLTRANSFERASE DOMAIN-CONTAINING PROTEIN"/>
    <property type="match status" value="1"/>
</dbReference>
<reference evidence="2 3" key="1">
    <citation type="submission" date="2024-07" db="EMBL/GenBank/DDBJ databases">
        <title>Draft sequence of the Neodothiora populina.</title>
        <authorList>
            <person name="Drown D.D."/>
            <person name="Schuette U.S."/>
            <person name="Buechlein A.B."/>
            <person name="Rusch D.R."/>
            <person name="Winton L.W."/>
            <person name="Adams G.A."/>
        </authorList>
    </citation>
    <scope>NUCLEOTIDE SEQUENCE [LARGE SCALE GENOMIC DNA]</scope>
    <source>
        <strain evidence="2 3">CPC 39397</strain>
    </source>
</reference>
<gene>
    <name evidence="2" type="ORF">AAFC00_007093</name>
</gene>
<evidence type="ECO:0000259" key="1">
    <source>
        <dbReference type="Pfam" id="PF22998"/>
    </source>
</evidence>
<dbReference type="InterPro" id="IPR053013">
    <property type="entry name" value="LAT"/>
</dbReference>
<dbReference type="Gene3D" id="3.40.630.30">
    <property type="match status" value="1"/>
</dbReference>
<accession>A0ABR3PC94</accession>
<dbReference type="InterPro" id="IPR055100">
    <property type="entry name" value="GNAT_LYC1-like"/>
</dbReference>
<dbReference type="InterPro" id="IPR016181">
    <property type="entry name" value="Acyl_CoA_acyltransferase"/>
</dbReference>
<evidence type="ECO:0000313" key="2">
    <source>
        <dbReference type="EMBL" id="KAL1303751.1"/>
    </source>
</evidence>